<reference evidence="3" key="1">
    <citation type="journal article" date="2013" name="Science">
        <title>The Amborella genome and the evolution of flowering plants.</title>
        <authorList>
            <consortium name="Amborella Genome Project"/>
        </authorList>
    </citation>
    <scope>NUCLEOTIDE SEQUENCE [LARGE SCALE GENOMIC DNA]</scope>
</reference>
<dbReference type="EMBL" id="KI394998">
    <property type="protein sequence ID" value="ERM99531.1"/>
    <property type="molecule type" value="Genomic_DNA"/>
</dbReference>
<evidence type="ECO:0000313" key="3">
    <source>
        <dbReference type="Proteomes" id="UP000017836"/>
    </source>
</evidence>
<feature type="region of interest" description="Disordered" evidence="1">
    <location>
        <begin position="44"/>
        <end position="75"/>
    </location>
</feature>
<name>W1NRD0_AMBTC</name>
<accession>W1NRD0</accession>
<keyword evidence="3" id="KW-1185">Reference proteome</keyword>
<evidence type="ECO:0000256" key="1">
    <source>
        <dbReference type="SAM" id="MobiDB-lite"/>
    </source>
</evidence>
<sequence length="75" mass="8417">MAMLLCFGRDLRPIPLGLGLEKDEVWPSERPQTQHTGAHLRFSSQKRMVKQETGLQGNEKGERERVMSSGVAVPL</sequence>
<dbReference type="AlphaFoldDB" id="W1NRD0"/>
<protein>
    <submittedName>
        <fullName evidence="2">Uncharacterized protein</fullName>
    </submittedName>
</protein>
<proteinExistence type="predicted"/>
<dbReference type="HOGENOM" id="CLU_2674405_0_0_1"/>
<dbReference type="Gramene" id="ERM99531">
    <property type="protein sequence ID" value="ERM99531"/>
    <property type="gene ID" value="AMTR_s00088p00077170"/>
</dbReference>
<gene>
    <name evidence="2" type="ORF">AMTR_s00088p00077170</name>
</gene>
<evidence type="ECO:0000313" key="2">
    <source>
        <dbReference type="EMBL" id="ERM99531.1"/>
    </source>
</evidence>
<organism evidence="2 3">
    <name type="scientific">Amborella trichopoda</name>
    <dbReference type="NCBI Taxonomy" id="13333"/>
    <lineage>
        <taxon>Eukaryota</taxon>
        <taxon>Viridiplantae</taxon>
        <taxon>Streptophyta</taxon>
        <taxon>Embryophyta</taxon>
        <taxon>Tracheophyta</taxon>
        <taxon>Spermatophyta</taxon>
        <taxon>Magnoliopsida</taxon>
        <taxon>Amborellales</taxon>
        <taxon>Amborellaceae</taxon>
        <taxon>Amborella</taxon>
    </lineage>
</organism>
<dbReference type="Proteomes" id="UP000017836">
    <property type="component" value="Unassembled WGS sequence"/>
</dbReference>